<accession>A0A6G5AFT3</accession>
<keyword evidence="1" id="KW-1133">Transmembrane helix</keyword>
<sequence>METSFCIQLLDCCHYSNAFTVVLINFSFFFFDSRESIVVRHNVVPASDFFYIHSSFLLQLLHQIIRRCLSQSTDRKVKKTDLALVRYCFCLSNLVLLAPFVEIL</sequence>
<name>A0A6G5AFT3_RHIMP</name>
<evidence type="ECO:0000313" key="2">
    <source>
        <dbReference type="EMBL" id="NIE49669.1"/>
    </source>
</evidence>
<dbReference type="AlphaFoldDB" id="A0A6G5AFT3"/>
<reference evidence="2" key="1">
    <citation type="submission" date="2020-03" db="EMBL/GenBank/DDBJ databases">
        <title>A transcriptome and proteome of the tick Rhipicephalus microplus shaped by the genetic composition of its hosts and developmental stage.</title>
        <authorList>
            <person name="Garcia G.R."/>
            <person name="Ribeiro J.M.C."/>
            <person name="Maruyama S.R."/>
            <person name="Gardinasse L.G."/>
            <person name="Nelson K."/>
            <person name="Ferreira B.R."/>
            <person name="Andrade T.G."/>
            <person name="Santos I.K.F.M."/>
        </authorList>
    </citation>
    <scope>NUCLEOTIDE SEQUENCE</scope>
    <source>
        <strain evidence="2">NSGR</strain>
        <tissue evidence="2">Salivary glands</tissue>
    </source>
</reference>
<protein>
    <submittedName>
        <fullName evidence="2">Uncharacterized protein</fullName>
    </submittedName>
</protein>
<keyword evidence="1" id="KW-0812">Transmembrane</keyword>
<proteinExistence type="predicted"/>
<evidence type="ECO:0000256" key="1">
    <source>
        <dbReference type="SAM" id="Phobius"/>
    </source>
</evidence>
<keyword evidence="1" id="KW-0472">Membrane</keyword>
<feature type="transmembrane region" description="Helical" evidence="1">
    <location>
        <begin position="82"/>
        <end position="101"/>
    </location>
</feature>
<organism evidence="2">
    <name type="scientific">Rhipicephalus microplus</name>
    <name type="common">Cattle tick</name>
    <name type="synonym">Boophilus microplus</name>
    <dbReference type="NCBI Taxonomy" id="6941"/>
    <lineage>
        <taxon>Eukaryota</taxon>
        <taxon>Metazoa</taxon>
        <taxon>Ecdysozoa</taxon>
        <taxon>Arthropoda</taxon>
        <taxon>Chelicerata</taxon>
        <taxon>Arachnida</taxon>
        <taxon>Acari</taxon>
        <taxon>Parasitiformes</taxon>
        <taxon>Ixodida</taxon>
        <taxon>Ixodoidea</taxon>
        <taxon>Ixodidae</taxon>
        <taxon>Rhipicephalinae</taxon>
        <taxon>Rhipicephalus</taxon>
        <taxon>Boophilus</taxon>
    </lineage>
</organism>
<dbReference type="EMBL" id="GIKN01007396">
    <property type="protein sequence ID" value="NIE49669.1"/>
    <property type="molecule type" value="Transcribed_RNA"/>
</dbReference>